<dbReference type="PANTHER" id="PTHR46033">
    <property type="entry name" value="PROTEIN MAIN-LIKE 2"/>
    <property type="match status" value="1"/>
</dbReference>
<reference evidence="2 3" key="1">
    <citation type="submission" date="2024-02" db="EMBL/GenBank/DDBJ databases">
        <title>de novo genome assembly of Solanum bulbocastanum strain 11H21.</title>
        <authorList>
            <person name="Hosaka A.J."/>
        </authorList>
    </citation>
    <scope>NUCLEOTIDE SEQUENCE [LARGE SCALE GENOMIC DNA]</scope>
    <source>
        <tissue evidence="2">Young leaves</tissue>
    </source>
</reference>
<dbReference type="InterPro" id="IPR019557">
    <property type="entry name" value="AminoTfrase-like_pln_mobile"/>
</dbReference>
<dbReference type="AlphaFoldDB" id="A0AAN8TZR3"/>
<dbReference type="EMBL" id="JBANQN010000003">
    <property type="protein sequence ID" value="KAK6793952.1"/>
    <property type="molecule type" value="Genomic_DNA"/>
</dbReference>
<dbReference type="PANTHER" id="PTHR46033:SF60">
    <property type="entry name" value="AMINOTRANSFERASE-LIKE PLANT MOBILE DOMAIN-CONTAINING PROTEIN"/>
    <property type="match status" value="1"/>
</dbReference>
<gene>
    <name evidence="2" type="ORF">RDI58_007405</name>
</gene>
<evidence type="ECO:0000313" key="3">
    <source>
        <dbReference type="Proteomes" id="UP001371456"/>
    </source>
</evidence>
<proteinExistence type="predicted"/>
<comment type="caution">
    <text evidence="2">The sequence shown here is derived from an EMBL/GenBank/DDBJ whole genome shotgun (WGS) entry which is preliminary data.</text>
</comment>
<evidence type="ECO:0000259" key="1">
    <source>
        <dbReference type="Pfam" id="PF10536"/>
    </source>
</evidence>
<feature type="domain" description="Aminotransferase-like plant mobile" evidence="1">
    <location>
        <begin position="69"/>
        <end position="114"/>
    </location>
</feature>
<dbReference type="GO" id="GO:0010073">
    <property type="term" value="P:meristem maintenance"/>
    <property type="evidence" value="ECO:0007669"/>
    <property type="project" value="InterPro"/>
</dbReference>
<dbReference type="Proteomes" id="UP001371456">
    <property type="component" value="Unassembled WGS sequence"/>
</dbReference>
<keyword evidence="3" id="KW-1185">Reference proteome</keyword>
<evidence type="ECO:0000313" key="2">
    <source>
        <dbReference type="EMBL" id="KAK6793952.1"/>
    </source>
</evidence>
<dbReference type="Pfam" id="PF10536">
    <property type="entry name" value="PMD"/>
    <property type="match status" value="1"/>
</dbReference>
<dbReference type="InterPro" id="IPR044824">
    <property type="entry name" value="MAIN-like"/>
</dbReference>
<organism evidence="2 3">
    <name type="scientific">Solanum bulbocastanum</name>
    <name type="common">Wild potato</name>
    <dbReference type="NCBI Taxonomy" id="147425"/>
    <lineage>
        <taxon>Eukaryota</taxon>
        <taxon>Viridiplantae</taxon>
        <taxon>Streptophyta</taxon>
        <taxon>Embryophyta</taxon>
        <taxon>Tracheophyta</taxon>
        <taxon>Spermatophyta</taxon>
        <taxon>Magnoliopsida</taxon>
        <taxon>eudicotyledons</taxon>
        <taxon>Gunneridae</taxon>
        <taxon>Pentapetalae</taxon>
        <taxon>asterids</taxon>
        <taxon>lamiids</taxon>
        <taxon>Solanales</taxon>
        <taxon>Solanaceae</taxon>
        <taxon>Solanoideae</taxon>
        <taxon>Solaneae</taxon>
        <taxon>Solanum</taxon>
    </lineage>
</organism>
<accession>A0AAN8TZR3</accession>
<sequence>MVDNNSYQLDLSPLESSVLKEQLTHRSRDIWNGNVNMILNTRRCDGKFWDLVKKYPIPHRILEVIQLFGLYGVYRYHRPMIDRSLITSLVERWRPETHTFHFRSGEAAITLQDV</sequence>
<protein>
    <recommendedName>
        <fullName evidence="1">Aminotransferase-like plant mobile domain-containing protein</fullName>
    </recommendedName>
</protein>
<name>A0AAN8TZR3_SOLBU</name>